<comment type="caution">
    <text evidence="9">The sequence shown here is derived from an EMBL/GenBank/DDBJ whole genome shotgun (WGS) entry which is preliminary data.</text>
</comment>
<organism evidence="9 10">
    <name type="scientific">Rhodoplanes tepidamans</name>
    <name type="common">Rhodoplanes cryptolactis</name>
    <dbReference type="NCBI Taxonomy" id="200616"/>
    <lineage>
        <taxon>Bacteria</taxon>
        <taxon>Pseudomonadati</taxon>
        <taxon>Pseudomonadota</taxon>
        <taxon>Alphaproteobacteria</taxon>
        <taxon>Hyphomicrobiales</taxon>
        <taxon>Nitrobacteraceae</taxon>
        <taxon>Rhodoplanes</taxon>
    </lineage>
</organism>
<dbReference type="RefSeq" id="WP_272777129.1">
    <property type="nucleotide sequence ID" value="NZ_JAQQLI010000014.1"/>
</dbReference>
<dbReference type="InterPro" id="IPR003838">
    <property type="entry name" value="ABC3_permease_C"/>
</dbReference>
<feature type="transmembrane region" description="Helical" evidence="6">
    <location>
        <begin position="358"/>
        <end position="379"/>
    </location>
</feature>
<feature type="transmembrane region" description="Helical" evidence="6">
    <location>
        <begin position="303"/>
        <end position="324"/>
    </location>
</feature>
<evidence type="ECO:0000259" key="7">
    <source>
        <dbReference type="Pfam" id="PF02687"/>
    </source>
</evidence>
<dbReference type="InterPro" id="IPR025857">
    <property type="entry name" value="MacB_PCD"/>
</dbReference>
<accession>A0ABT5JA04</accession>
<dbReference type="Pfam" id="PF02687">
    <property type="entry name" value="FtsX"/>
    <property type="match status" value="1"/>
</dbReference>
<evidence type="ECO:0000256" key="2">
    <source>
        <dbReference type="ARBA" id="ARBA00022475"/>
    </source>
</evidence>
<evidence type="ECO:0000256" key="6">
    <source>
        <dbReference type="SAM" id="Phobius"/>
    </source>
</evidence>
<evidence type="ECO:0000256" key="1">
    <source>
        <dbReference type="ARBA" id="ARBA00004651"/>
    </source>
</evidence>
<dbReference type="EMBL" id="JAQQLI010000014">
    <property type="protein sequence ID" value="MDC7786288.1"/>
    <property type="molecule type" value="Genomic_DNA"/>
</dbReference>
<evidence type="ECO:0000313" key="10">
    <source>
        <dbReference type="Proteomes" id="UP001165652"/>
    </source>
</evidence>
<proteinExistence type="predicted"/>
<name>A0ABT5JA04_RHOTP</name>
<dbReference type="PANTHER" id="PTHR30572:SF15">
    <property type="entry name" value="ABC TRANSPORTER PERMEASE"/>
    <property type="match status" value="1"/>
</dbReference>
<feature type="domain" description="ABC3 transporter permease C-terminal" evidence="7">
    <location>
        <begin position="267"/>
        <end position="386"/>
    </location>
</feature>
<protein>
    <submittedName>
        <fullName evidence="9">ABC transporter permease</fullName>
    </submittedName>
</protein>
<reference evidence="9" key="1">
    <citation type="journal article" date="2023" name="Microbiol Resour">
        <title>Genome Sequences of Rhodoplanes serenus and Two Thermotolerant Strains, Rhodoplanes tepidamans and 'Rhodoplanes cryptolactis,' Further Refine the Genus.</title>
        <authorList>
            <person name="Rayyan A.A."/>
            <person name="Kyndt J.A."/>
        </authorList>
    </citation>
    <scope>NUCLEOTIDE SEQUENCE</scope>
    <source>
        <strain evidence="9">DSM 9987</strain>
    </source>
</reference>
<comment type="subcellular location">
    <subcellularLocation>
        <location evidence="1">Cell membrane</location>
        <topology evidence="1">Multi-pass membrane protein</topology>
    </subcellularLocation>
</comment>
<sequence length="392" mass="41404">MLKQITAVTLINLKSIPQRFWLSLSTVVAVALVVMVLLSFLAMSAGFRRTLASSGADDVAIALRAGARAELNSVIARDQVRLLEDAPGVARDAQGRPLASAELYLVVDGIKRTTGTKANLPLRGIGEAGAAIRKGIRLVEGRMFAPGSNEVVVGKSLLREFQGFELGQTVKFGTGRWTVVGVFEADGSVFESEIWADLPVVQSLFNRPNTFQILRARLTGPEALAQLKAYNDGDPRLKLDVKSEQEYFSEQSSQTSDLIQKLGWPLAIAMAFGALAGALNTMYSSVASRSVEIATLRAIGFGGFPAFVGTLVESLLLAGVGGVIGAVATWLIFDGFSAATLGASFTQIVFSFRLTPALIGQGVALALIVGLIGGLLPAIRAARMPIVQGLQG</sequence>
<feature type="transmembrane region" description="Helical" evidence="6">
    <location>
        <begin position="20"/>
        <end position="43"/>
    </location>
</feature>
<dbReference type="PANTHER" id="PTHR30572">
    <property type="entry name" value="MEMBRANE COMPONENT OF TRANSPORTER-RELATED"/>
    <property type="match status" value="1"/>
</dbReference>
<keyword evidence="5 6" id="KW-0472">Membrane</keyword>
<reference evidence="9" key="2">
    <citation type="submission" date="2023-02" db="EMBL/GenBank/DDBJ databases">
        <authorList>
            <person name="Rayyan A."/>
            <person name="Meyer T."/>
            <person name="Kyndt J.A."/>
        </authorList>
    </citation>
    <scope>NUCLEOTIDE SEQUENCE</scope>
    <source>
        <strain evidence="9">DSM 9987</strain>
    </source>
</reference>
<feature type="transmembrane region" description="Helical" evidence="6">
    <location>
        <begin position="262"/>
        <end position="283"/>
    </location>
</feature>
<evidence type="ECO:0000256" key="4">
    <source>
        <dbReference type="ARBA" id="ARBA00022989"/>
    </source>
</evidence>
<evidence type="ECO:0000256" key="5">
    <source>
        <dbReference type="ARBA" id="ARBA00023136"/>
    </source>
</evidence>
<dbReference type="Proteomes" id="UP001165652">
    <property type="component" value="Unassembled WGS sequence"/>
</dbReference>
<keyword evidence="10" id="KW-1185">Reference proteome</keyword>
<evidence type="ECO:0000259" key="8">
    <source>
        <dbReference type="Pfam" id="PF12704"/>
    </source>
</evidence>
<evidence type="ECO:0000256" key="3">
    <source>
        <dbReference type="ARBA" id="ARBA00022692"/>
    </source>
</evidence>
<evidence type="ECO:0000313" key="9">
    <source>
        <dbReference type="EMBL" id="MDC7786288.1"/>
    </source>
</evidence>
<keyword evidence="4 6" id="KW-1133">Transmembrane helix</keyword>
<feature type="domain" description="MacB-like periplasmic core" evidence="8">
    <location>
        <begin position="24"/>
        <end position="227"/>
    </location>
</feature>
<gene>
    <name evidence="9" type="ORF">PQJ73_11405</name>
</gene>
<dbReference type="Pfam" id="PF12704">
    <property type="entry name" value="MacB_PCD"/>
    <property type="match status" value="1"/>
</dbReference>
<keyword evidence="3 6" id="KW-0812">Transmembrane</keyword>
<dbReference type="InterPro" id="IPR050250">
    <property type="entry name" value="Macrolide_Exporter_MacB"/>
</dbReference>
<keyword evidence="2" id="KW-1003">Cell membrane</keyword>